<dbReference type="PIRSF" id="PIRSF006779">
    <property type="entry name" value="UCP006779"/>
    <property type="match status" value="1"/>
</dbReference>
<dbReference type="OrthoDB" id="9792195at2"/>
<accession>C7RKI8</accession>
<reference evidence="5" key="2">
    <citation type="submission" date="2009-09" db="EMBL/GenBank/DDBJ databases">
        <title>Complete sequence of chromosome of Candidatus Accumulibacter phosphatis clade IIA str. UW-1.</title>
        <authorList>
            <consortium name="US DOE Joint Genome Institute"/>
            <person name="Martin H.G."/>
            <person name="Ivanova N."/>
            <person name="Kunin V."/>
            <person name="Warnecke F."/>
            <person name="Barry K."/>
            <person name="He S."/>
            <person name="Salamov A."/>
            <person name="Szeto E."/>
            <person name="Dalin E."/>
            <person name="Pangilinan J.L."/>
            <person name="Lapidus A."/>
            <person name="Lowry S."/>
            <person name="Kyrpides N.C."/>
            <person name="McMahon K.D."/>
            <person name="Hugenholtz P."/>
        </authorList>
    </citation>
    <scope>NUCLEOTIDE SEQUENCE [LARGE SCALE GENOMIC DNA]</scope>
    <source>
        <strain evidence="5">UW-1</strain>
    </source>
</reference>
<dbReference type="Pfam" id="PF01887">
    <property type="entry name" value="SAM_HAT_N"/>
    <property type="match status" value="1"/>
</dbReference>
<dbReference type="SUPFAM" id="SSF102522">
    <property type="entry name" value="Bacterial fluorinating enzyme, N-terminal domain"/>
    <property type="match status" value="1"/>
</dbReference>
<evidence type="ECO:0000256" key="2">
    <source>
        <dbReference type="ARBA" id="ARBA00024035"/>
    </source>
</evidence>
<keyword evidence="1" id="KW-0949">S-adenosyl-L-methionine</keyword>
<feature type="domain" description="S-adenosyl-l-methionine hydroxide adenosyltransferase C-terminal" evidence="4">
    <location>
        <begin position="162"/>
        <end position="239"/>
    </location>
</feature>
<dbReference type="InterPro" id="IPR023228">
    <property type="entry name" value="SAM_OH_AdoTrfase_N_sf"/>
</dbReference>
<evidence type="ECO:0000259" key="3">
    <source>
        <dbReference type="Pfam" id="PF01887"/>
    </source>
</evidence>
<dbReference type="Gene3D" id="2.40.30.90">
    <property type="entry name" value="Bacterial fluorinating enzyme like"/>
    <property type="match status" value="1"/>
</dbReference>
<dbReference type="InterPro" id="IPR002747">
    <property type="entry name" value="SAM_OH_AdoTrfase"/>
</dbReference>
<sequence length="243" mass="25619">MVVLYTDFGSDDPYVGQMKAALLHHGQSTLPIVDLLHRVPDFDVRAGAHLLAALATSFDSGTVFLAVVDPGVGSDRPAVVIEADGKWYVGPDNGLLGVVAARARVLRTWCIVWRPPGLSASFHGRDLFAPIAARIATGDPLTTELVECAGLEHPQAADDLAAVIYVDHYGNALTGLRAATVGRQAWLAVGTARVPPARVFAEVPVGQPFWYENSVGLVEIAVNRGSAASELRLAVGSPVVPEA</sequence>
<dbReference type="InterPro" id="IPR046469">
    <property type="entry name" value="SAM_HAT_N"/>
</dbReference>
<comment type="similarity">
    <text evidence="2">Belongs to the SAM hydrolase / SAM-dependent halogenase family.</text>
</comment>
<evidence type="ECO:0008006" key="6">
    <source>
        <dbReference type="Google" id="ProtNLM"/>
    </source>
</evidence>
<evidence type="ECO:0000259" key="4">
    <source>
        <dbReference type="Pfam" id="PF20257"/>
    </source>
</evidence>
<organism evidence="5">
    <name type="scientific">Accumulibacter regalis</name>
    <dbReference type="NCBI Taxonomy" id="522306"/>
    <lineage>
        <taxon>Bacteria</taxon>
        <taxon>Pseudomonadati</taxon>
        <taxon>Pseudomonadota</taxon>
        <taxon>Betaproteobacteria</taxon>
        <taxon>Candidatus Accumulibacter</taxon>
    </lineage>
</organism>
<feature type="domain" description="S-adenosyl-l-methionine hydroxide adenosyltransferase N-terminal" evidence="3">
    <location>
        <begin position="2"/>
        <end position="142"/>
    </location>
</feature>
<dbReference type="InterPro" id="IPR023227">
    <property type="entry name" value="SAM_OH_AdoTrfase_C_sf"/>
</dbReference>
<dbReference type="SUPFAM" id="SSF101852">
    <property type="entry name" value="Bacterial fluorinating enzyme, C-terminal domain"/>
    <property type="match status" value="1"/>
</dbReference>
<dbReference type="KEGG" id="app:CAP2UW1_3654"/>
<protein>
    <recommendedName>
        <fullName evidence="6">SAM-dependent chlorinase/fluorinase</fullName>
    </recommendedName>
</protein>
<dbReference type="Pfam" id="PF20257">
    <property type="entry name" value="SAM_HAT_C"/>
    <property type="match status" value="1"/>
</dbReference>
<dbReference type="Gene3D" id="3.40.50.10790">
    <property type="entry name" value="S-adenosyl-l-methionine hydroxide adenosyltransferase, N-terminal"/>
    <property type="match status" value="1"/>
</dbReference>
<dbReference type="AlphaFoldDB" id="C7RKI8"/>
<gene>
    <name evidence="5" type="ordered locus">CAP2UW1_3654</name>
</gene>
<evidence type="ECO:0000313" key="5">
    <source>
        <dbReference type="EMBL" id="ACV36908.1"/>
    </source>
</evidence>
<reference evidence="5" key="1">
    <citation type="submission" date="2009-08" db="EMBL/GenBank/DDBJ databases">
        <authorList>
            <consortium name="US DOE Joint Genome Institute"/>
            <person name="Lucas S."/>
            <person name="Copeland A."/>
            <person name="Lapidus A."/>
            <person name="Glavina del Rio T."/>
            <person name="Dalin E."/>
            <person name="Tice H."/>
            <person name="Bruce D."/>
            <person name="Barry K."/>
            <person name="Pitluck S."/>
            <person name="Lowry S."/>
            <person name="Larimer F."/>
            <person name="Land M."/>
            <person name="Hauser L."/>
            <person name="Kyrpides N."/>
            <person name="Ivanova N."/>
            <person name="McMahon K.D."/>
            <person name="Hugenholtz P."/>
        </authorList>
    </citation>
    <scope>NUCLEOTIDE SEQUENCE</scope>
    <source>
        <strain evidence="5">UW-1</strain>
    </source>
</reference>
<name>C7RKI8_ACCRE</name>
<evidence type="ECO:0000256" key="1">
    <source>
        <dbReference type="ARBA" id="ARBA00022691"/>
    </source>
</evidence>
<dbReference type="EMBL" id="CP001715">
    <property type="protein sequence ID" value="ACV36908.1"/>
    <property type="molecule type" value="Genomic_DNA"/>
</dbReference>
<dbReference type="HOGENOM" id="CLU_059734_1_2_4"/>
<proteinExistence type="inferred from homology"/>
<dbReference type="STRING" id="522306.CAP2UW1_3654"/>
<dbReference type="PANTHER" id="PTHR35092">
    <property type="entry name" value="CHLORINASE MJ1651"/>
    <property type="match status" value="1"/>
</dbReference>
<dbReference type="eggNOG" id="COG1912">
    <property type="taxonomic scope" value="Bacteria"/>
</dbReference>
<dbReference type="InterPro" id="IPR046470">
    <property type="entry name" value="SAM_HAT_C"/>
</dbReference>
<dbReference type="PANTHER" id="PTHR35092:SF1">
    <property type="entry name" value="CHLORINASE MJ1651"/>
    <property type="match status" value="1"/>
</dbReference>